<keyword evidence="4" id="KW-1185">Reference proteome</keyword>
<evidence type="ECO:0000259" key="1">
    <source>
        <dbReference type="PROSITE" id="PS50943"/>
    </source>
</evidence>
<reference evidence="3" key="2">
    <citation type="submission" date="2020-05" db="EMBL/GenBank/DDBJ databases">
        <title>Bacillus alkalisoli sp. nov. isolated from saline soil.</title>
        <authorList>
            <person name="Sun J.-Q."/>
            <person name="Xu L."/>
        </authorList>
    </citation>
    <scope>NUCLEOTIDE SEQUENCE</scope>
    <source>
        <strain evidence="3">M4U3P1</strain>
    </source>
</reference>
<dbReference type="KEGG" id="psua:FLK61_34300"/>
<protein>
    <submittedName>
        <fullName evidence="3">Helix-turn-helix transcriptional regulator</fullName>
    </submittedName>
</protein>
<dbReference type="AlphaFoldDB" id="A0A859FKE7"/>
<sequence length="77" mass="9003">MRVKLRRKRIESGHKNVRNFVKGIGISESYYYKIEQGIRTPDIELGKKIADKLDSTVDDIFFDDDLDETSRLKQEAI</sequence>
<dbReference type="CDD" id="cd00093">
    <property type="entry name" value="HTH_XRE"/>
    <property type="match status" value="1"/>
</dbReference>
<evidence type="ECO:0000313" key="2">
    <source>
        <dbReference type="EMBL" id="QKS73269.1"/>
    </source>
</evidence>
<dbReference type="PROSITE" id="PS50943">
    <property type="entry name" value="HTH_CROC1"/>
    <property type="match status" value="1"/>
</dbReference>
<dbReference type="InterPro" id="IPR010982">
    <property type="entry name" value="Lambda_DNA-bd_dom_sf"/>
</dbReference>
<evidence type="ECO:0000313" key="3">
    <source>
        <dbReference type="EMBL" id="QKS73272.1"/>
    </source>
</evidence>
<dbReference type="SMART" id="SM00530">
    <property type="entry name" value="HTH_XRE"/>
    <property type="match status" value="1"/>
</dbReference>
<dbReference type="Pfam" id="PF01381">
    <property type="entry name" value="HTH_3"/>
    <property type="match status" value="1"/>
</dbReference>
<dbReference type="SUPFAM" id="SSF47413">
    <property type="entry name" value="lambda repressor-like DNA-binding domains"/>
    <property type="match status" value="1"/>
</dbReference>
<dbReference type="GO" id="GO:0003677">
    <property type="term" value="F:DNA binding"/>
    <property type="evidence" value="ECO:0007669"/>
    <property type="project" value="InterPro"/>
</dbReference>
<dbReference type="Gene3D" id="1.10.260.40">
    <property type="entry name" value="lambda repressor-like DNA-binding domains"/>
    <property type="match status" value="1"/>
</dbReference>
<feature type="domain" description="HTH cro/C1-type" evidence="1">
    <location>
        <begin position="22"/>
        <end position="60"/>
    </location>
</feature>
<reference evidence="4" key="1">
    <citation type="submission" date="2019-07" db="EMBL/GenBank/DDBJ databases">
        <title>Bacillus alkalisoli sp. nov. isolated from saline soil.</title>
        <authorList>
            <person name="Sun J.-Q."/>
            <person name="Xu L."/>
        </authorList>
    </citation>
    <scope>NUCLEOTIDE SEQUENCE [LARGE SCALE GENOMIC DNA]</scope>
    <source>
        <strain evidence="4">M4U3P1</strain>
    </source>
</reference>
<dbReference type="EMBL" id="CP041372">
    <property type="protein sequence ID" value="QKS73269.1"/>
    <property type="molecule type" value="Genomic_DNA"/>
</dbReference>
<dbReference type="KEGG" id="psua:FLK61_34005"/>
<name>A0A859FKE7_9BACI</name>
<proteinExistence type="predicted"/>
<dbReference type="InterPro" id="IPR001387">
    <property type="entry name" value="Cro/C1-type_HTH"/>
</dbReference>
<accession>A0A859FKE7</accession>
<gene>
    <name evidence="2" type="ORF">FLK61_34005</name>
    <name evidence="3" type="ORF">FLK61_34300</name>
</gene>
<dbReference type="Proteomes" id="UP000318138">
    <property type="component" value="Chromosome"/>
</dbReference>
<dbReference type="EMBL" id="CP041372">
    <property type="protein sequence ID" value="QKS73272.1"/>
    <property type="molecule type" value="Genomic_DNA"/>
</dbReference>
<evidence type="ECO:0000313" key="4">
    <source>
        <dbReference type="Proteomes" id="UP000318138"/>
    </source>
</evidence>
<organism evidence="3 4">
    <name type="scientific">Paenalkalicoccus suaedae</name>
    <dbReference type="NCBI Taxonomy" id="2592382"/>
    <lineage>
        <taxon>Bacteria</taxon>
        <taxon>Bacillati</taxon>
        <taxon>Bacillota</taxon>
        <taxon>Bacilli</taxon>
        <taxon>Bacillales</taxon>
        <taxon>Bacillaceae</taxon>
        <taxon>Paenalkalicoccus</taxon>
    </lineage>
</organism>